<dbReference type="EMBL" id="GL996502">
    <property type="protein sequence ID" value="EGW32494.1"/>
    <property type="molecule type" value="Genomic_DNA"/>
</dbReference>
<keyword evidence="2" id="KW-1185">Reference proteome</keyword>
<organism evidence="2">
    <name type="scientific">Spathaspora passalidarum (strain NRRL Y-27907 / 11-Y1)</name>
    <dbReference type="NCBI Taxonomy" id="619300"/>
    <lineage>
        <taxon>Eukaryota</taxon>
        <taxon>Fungi</taxon>
        <taxon>Dikarya</taxon>
        <taxon>Ascomycota</taxon>
        <taxon>Saccharomycotina</taxon>
        <taxon>Pichiomycetes</taxon>
        <taxon>Debaryomycetaceae</taxon>
        <taxon>Spathaspora</taxon>
    </lineage>
</organism>
<evidence type="ECO:0000313" key="2">
    <source>
        <dbReference type="Proteomes" id="UP000000709"/>
    </source>
</evidence>
<protein>
    <submittedName>
        <fullName evidence="1">Uncharacterized protein</fullName>
    </submittedName>
</protein>
<feature type="non-terminal residue" evidence="1">
    <location>
        <position position="73"/>
    </location>
</feature>
<dbReference type="eggNOG" id="KOG3228">
    <property type="taxonomic scope" value="Eukaryota"/>
</dbReference>
<dbReference type="InterPro" id="IPR006973">
    <property type="entry name" value="Cwf_Cwc_15"/>
</dbReference>
<dbReference type="GO" id="GO:0000398">
    <property type="term" value="P:mRNA splicing, via spliceosome"/>
    <property type="evidence" value="ECO:0007669"/>
    <property type="project" value="InterPro"/>
</dbReference>
<dbReference type="OrthoDB" id="30179at2759"/>
<dbReference type="GO" id="GO:0005681">
    <property type="term" value="C:spliceosomal complex"/>
    <property type="evidence" value="ECO:0007669"/>
    <property type="project" value="InterPro"/>
</dbReference>
<sequence>MTTNHRPTLESKRGKVKSINDSIVHARALPQSGSLKYRTDIPSVKFEDGVKELKRELLQLEGNAKKKWKQDEI</sequence>
<dbReference type="InParanoid" id="G3ANB1"/>
<dbReference type="AlphaFoldDB" id="G3ANB1"/>
<proteinExistence type="predicted"/>
<dbReference type="HOGENOM" id="CLU_2711800_0_0_1"/>
<dbReference type="Pfam" id="PF04889">
    <property type="entry name" value="Cwf_Cwc_15"/>
    <property type="match status" value="1"/>
</dbReference>
<dbReference type="KEGG" id="spaa:SPAPADRAFT_61560"/>
<dbReference type="RefSeq" id="XP_007375770.1">
    <property type="nucleotide sequence ID" value="XM_007375708.1"/>
</dbReference>
<dbReference type="Proteomes" id="UP000000709">
    <property type="component" value="Unassembled WGS sequence"/>
</dbReference>
<reference evidence="1 2" key="1">
    <citation type="journal article" date="2011" name="Proc. Natl. Acad. Sci. U.S.A.">
        <title>Comparative genomics of xylose-fermenting fungi for enhanced biofuel production.</title>
        <authorList>
            <person name="Wohlbach D.J."/>
            <person name="Kuo A."/>
            <person name="Sato T.K."/>
            <person name="Potts K.M."/>
            <person name="Salamov A.A."/>
            <person name="LaButti K.M."/>
            <person name="Sun H."/>
            <person name="Clum A."/>
            <person name="Pangilinan J.L."/>
            <person name="Lindquist E.A."/>
            <person name="Lucas S."/>
            <person name="Lapidus A."/>
            <person name="Jin M."/>
            <person name="Gunawan C."/>
            <person name="Balan V."/>
            <person name="Dale B.E."/>
            <person name="Jeffries T.W."/>
            <person name="Zinkel R."/>
            <person name="Barry K.W."/>
            <person name="Grigoriev I.V."/>
            <person name="Gasch A.P."/>
        </authorList>
    </citation>
    <scope>NUCLEOTIDE SEQUENCE [LARGE SCALE GENOMIC DNA]</scope>
    <source>
        <strain evidence="2">NRRL Y-27907 / 11-Y1</strain>
    </source>
</reference>
<dbReference type="GeneID" id="18873954"/>
<name>G3ANB1_SPAPN</name>
<gene>
    <name evidence="1" type="ORF">SPAPADRAFT_61560</name>
</gene>
<accession>G3ANB1</accession>
<evidence type="ECO:0000313" key="1">
    <source>
        <dbReference type="EMBL" id="EGW32494.1"/>
    </source>
</evidence>